<dbReference type="GeneID" id="24594059"/>
<protein>
    <recommendedName>
        <fullName evidence="5">Protein FAM47E</fullName>
    </recommendedName>
</protein>
<dbReference type="AlphaFoldDB" id="A0A922IM42"/>
<reference evidence="3" key="3">
    <citation type="submission" date="2021-06" db="EMBL/GenBank/DDBJ databases">
        <title>Chromosome-level genome assembly for S. haematobium.</title>
        <authorList>
            <person name="Stroehlein A.J."/>
        </authorList>
    </citation>
    <scope>NUCLEOTIDE SEQUENCE</scope>
</reference>
<dbReference type="GO" id="GO:0045815">
    <property type="term" value="P:transcription initiation-coupled chromatin remodeling"/>
    <property type="evidence" value="ECO:0007669"/>
    <property type="project" value="TreeGrafter"/>
</dbReference>
<dbReference type="PANTHER" id="PTHR46449">
    <property type="entry name" value="ZGC:158260"/>
    <property type="match status" value="1"/>
</dbReference>
<evidence type="ECO:0000256" key="2">
    <source>
        <dbReference type="SAM" id="Phobius"/>
    </source>
</evidence>
<keyword evidence="2" id="KW-0472">Membrane</keyword>
<comment type="similarity">
    <text evidence="1">Belongs to the FAM47 family.</text>
</comment>
<dbReference type="InterPro" id="IPR032743">
    <property type="entry name" value="FAM47"/>
</dbReference>
<dbReference type="KEGG" id="shx:MS3_00007420"/>
<evidence type="ECO:0000313" key="3">
    <source>
        <dbReference type="EMBL" id="KAH9582777.1"/>
    </source>
</evidence>
<sequence length="394" mass="45162">MRNVKLLITYLNTIYLLTITMTSVHKRISIRLSKCHDNAEGRPQVMGNTKRIKSNALRWKFLSVYPQGSKCIDSSIQSVGPIIINKEKNLKCSRNQYIKQHNNHNKNLPTKLDELESKLLRHPLLLFPYLVQYLPLSVSKTVIDLLDRPHKEKLIDLVKIAKHQNIHENVHNKTGIKLSKQSNGGLISDSKLQSSVSSIQSNIENEDSIEPEMFIEYSSIKEETLAFCEFIKNLDGSSIDNPEPTTLASLFAGTHEAQPPVSTPINVVELINLPYELRHSIKEPPKLLCDKHSLTDSESLPRITKSNAAKRQEKNFERLHYGAWYIPPKQWKVIKDNGANTIYNKSEFENVKTQSHKGQVESLNGKMKETHGYDAFMEFIQNKNKRIPKFMKLQ</sequence>
<gene>
    <name evidence="3" type="ORF">MS3_00007420</name>
</gene>
<evidence type="ECO:0008006" key="5">
    <source>
        <dbReference type="Google" id="ProtNLM"/>
    </source>
</evidence>
<dbReference type="Proteomes" id="UP000471633">
    <property type="component" value="Unassembled WGS sequence"/>
</dbReference>
<dbReference type="EMBL" id="AMPZ03000005">
    <property type="protein sequence ID" value="KAH9582777.1"/>
    <property type="molecule type" value="Genomic_DNA"/>
</dbReference>
<dbReference type="RefSeq" id="XP_035589220.2">
    <property type="nucleotide sequence ID" value="XM_035730053.2"/>
</dbReference>
<comment type="caution">
    <text evidence="3">The sequence shown here is derived from an EMBL/GenBank/DDBJ whole genome shotgun (WGS) entry which is preliminary data.</text>
</comment>
<reference evidence="3" key="1">
    <citation type="journal article" date="2012" name="Nat. Genet.">
        <title>Whole-genome sequence of Schistosoma haematobium.</title>
        <authorList>
            <person name="Young N.D."/>
            <person name="Jex A.R."/>
            <person name="Li B."/>
            <person name="Liu S."/>
            <person name="Yang L."/>
            <person name="Xiong Z."/>
            <person name="Li Y."/>
            <person name="Cantacessi C."/>
            <person name="Hall R.S."/>
            <person name="Xu X."/>
            <person name="Chen F."/>
            <person name="Wu X."/>
            <person name="Zerlotini A."/>
            <person name="Oliveira G."/>
            <person name="Hofmann A."/>
            <person name="Zhang G."/>
            <person name="Fang X."/>
            <person name="Kang Y."/>
            <person name="Campbell B.E."/>
            <person name="Loukas A."/>
            <person name="Ranganathan S."/>
            <person name="Rollinson D."/>
            <person name="Rinaldi G."/>
            <person name="Brindley P.J."/>
            <person name="Yang H."/>
            <person name="Wang J."/>
            <person name="Wang J."/>
            <person name="Gasser R.B."/>
        </authorList>
    </citation>
    <scope>NUCLEOTIDE SEQUENCE</scope>
</reference>
<name>A0A922IM42_SCHHA</name>
<keyword evidence="4" id="KW-1185">Reference proteome</keyword>
<keyword evidence="2" id="KW-1133">Transmembrane helix</keyword>
<dbReference type="GO" id="GO:0000785">
    <property type="term" value="C:chromatin"/>
    <property type="evidence" value="ECO:0007669"/>
    <property type="project" value="TreeGrafter"/>
</dbReference>
<reference evidence="3" key="2">
    <citation type="journal article" date="2019" name="Gigascience">
        <title>High-quality Schistosoma haematobium genome achieved by single-molecule and long-range sequencing.</title>
        <authorList>
            <person name="Stroehlein A.J."/>
            <person name="Korhonen P.K."/>
            <person name="Chong T.M."/>
            <person name="Lim Y.L."/>
            <person name="Chan K.G."/>
            <person name="Webster B."/>
            <person name="Rollinson D."/>
            <person name="Brindley P.J."/>
            <person name="Gasser R.B."/>
            <person name="Young N.D."/>
        </authorList>
    </citation>
    <scope>NUCLEOTIDE SEQUENCE</scope>
</reference>
<proteinExistence type="inferred from homology"/>
<feature type="transmembrane region" description="Helical" evidence="2">
    <location>
        <begin position="6"/>
        <end position="24"/>
    </location>
</feature>
<organism evidence="3 4">
    <name type="scientific">Schistosoma haematobium</name>
    <name type="common">Blood fluke</name>
    <dbReference type="NCBI Taxonomy" id="6185"/>
    <lineage>
        <taxon>Eukaryota</taxon>
        <taxon>Metazoa</taxon>
        <taxon>Spiralia</taxon>
        <taxon>Lophotrochozoa</taxon>
        <taxon>Platyhelminthes</taxon>
        <taxon>Trematoda</taxon>
        <taxon>Digenea</taxon>
        <taxon>Strigeidida</taxon>
        <taxon>Schistosomatoidea</taxon>
        <taxon>Schistosomatidae</taxon>
        <taxon>Schistosoma</taxon>
    </lineage>
</organism>
<accession>A0A922IM42</accession>
<dbReference type="PANTHER" id="PTHR46449:SF5">
    <property type="entry name" value="FAMILY WITH SEQUENCE SIMILARITY 47 MEMBER E"/>
    <property type="match status" value="1"/>
</dbReference>
<dbReference type="CTD" id="24594059"/>
<keyword evidence="2" id="KW-0812">Transmembrane</keyword>
<reference evidence="3" key="4">
    <citation type="journal article" date="2022" name="PLoS Pathog.">
        <title>Chromosome-level genome of Schistosoma haematobium underpins genome-wide explorations of molecular variation.</title>
        <authorList>
            <person name="Stroehlein A.J."/>
            <person name="Korhonen P.K."/>
            <person name="Lee V.V."/>
            <person name="Ralph S.A."/>
            <person name="Mentink-Kane M."/>
            <person name="You H."/>
            <person name="McManus D.P."/>
            <person name="Tchuente L.T."/>
            <person name="Stothard J.R."/>
            <person name="Kaur P."/>
            <person name="Dudchenko O."/>
            <person name="Aiden E.L."/>
            <person name="Yang B."/>
            <person name="Yang H."/>
            <person name="Emery A.M."/>
            <person name="Webster B.L."/>
            <person name="Brindley P.J."/>
            <person name="Rollinson D."/>
            <person name="Chang B.C.H."/>
            <person name="Gasser R.B."/>
            <person name="Young N.D."/>
        </authorList>
    </citation>
    <scope>NUCLEOTIDE SEQUENCE</scope>
</reference>
<evidence type="ECO:0000256" key="1">
    <source>
        <dbReference type="ARBA" id="ARBA00005277"/>
    </source>
</evidence>
<evidence type="ECO:0000313" key="4">
    <source>
        <dbReference type="Proteomes" id="UP000471633"/>
    </source>
</evidence>